<name>A0ABR8XHA9_9BACL</name>
<comment type="caution">
    <text evidence="1">The sequence shown here is derived from an EMBL/GenBank/DDBJ whole genome shotgun (WGS) entry which is preliminary data.</text>
</comment>
<accession>A0ABR8XHA9</accession>
<evidence type="ECO:0000313" key="2">
    <source>
        <dbReference type="Proteomes" id="UP000640930"/>
    </source>
</evidence>
<sequence>MTTKTTKQTTKTASTEQLQKDINSFWSEHYKNRKSYSDNKRILLAQEFINEQQELWGVYAYILADINVYHPAYNKTIFIRKTNIYDILGDFVAYVNDQDIEKYKPYPAYSDEQEIHRQRVRSKHEIHLYDLNDEEEYQPPKTISFDEVETKRVKGPEYEDEFGITRSGSEQVTIEQMEQLIDELQADPFNESLYLRSLFGGDVREIARKIKGLKKENIKICKICKEVFYAKDKRMKVCNLTTKYRQITENGKKLYIATKRSPCWHQQNAEKTRRNKWKTPIKLNI</sequence>
<proteinExistence type="predicted"/>
<dbReference type="EMBL" id="JACSQA010000048">
    <property type="protein sequence ID" value="MBD8028616.1"/>
    <property type="molecule type" value="Genomic_DNA"/>
</dbReference>
<gene>
    <name evidence="1" type="ORF">H9636_18435</name>
</gene>
<evidence type="ECO:0000313" key="1">
    <source>
        <dbReference type="EMBL" id="MBD8028616.1"/>
    </source>
</evidence>
<reference evidence="1 2" key="1">
    <citation type="submission" date="2020-08" db="EMBL/GenBank/DDBJ databases">
        <title>A Genomic Blueprint of the Chicken Gut Microbiome.</title>
        <authorList>
            <person name="Gilroy R."/>
            <person name="Ravi A."/>
            <person name="Getino M."/>
            <person name="Pursley I."/>
            <person name="Horton D.L."/>
            <person name="Alikhan N.-F."/>
            <person name="Baker D."/>
            <person name="Gharbi K."/>
            <person name="Hall N."/>
            <person name="Watson M."/>
            <person name="Adriaenssens E.M."/>
            <person name="Foster-Nyarko E."/>
            <person name="Jarju S."/>
            <person name="Secka A."/>
            <person name="Antonio M."/>
            <person name="Oren A."/>
            <person name="Chaudhuri R."/>
            <person name="La Ragione R.M."/>
            <person name="Hildebrand F."/>
            <person name="Pallen M.J."/>
        </authorList>
    </citation>
    <scope>NUCLEOTIDE SEQUENCE [LARGE SCALE GENOMIC DNA]</scope>
    <source>
        <strain evidence="1 2">Re31</strain>
    </source>
</reference>
<organism evidence="1 2">
    <name type="scientific">Ureibacillus galli</name>
    <dbReference type="NCBI Taxonomy" id="2762222"/>
    <lineage>
        <taxon>Bacteria</taxon>
        <taxon>Bacillati</taxon>
        <taxon>Bacillota</taxon>
        <taxon>Bacilli</taxon>
        <taxon>Bacillales</taxon>
        <taxon>Caryophanaceae</taxon>
        <taxon>Ureibacillus</taxon>
    </lineage>
</organism>
<keyword evidence="2" id="KW-1185">Reference proteome</keyword>
<dbReference type="RefSeq" id="WP_191709009.1">
    <property type="nucleotide sequence ID" value="NZ_JACSQA010000048.1"/>
</dbReference>
<dbReference type="Proteomes" id="UP000640930">
    <property type="component" value="Unassembled WGS sequence"/>
</dbReference>
<protein>
    <submittedName>
        <fullName evidence="1">Uncharacterized protein</fullName>
    </submittedName>
</protein>